<dbReference type="InterPro" id="IPR049490">
    <property type="entry name" value="C883_1060-like_KR_N"/>
</dbReference>
<dbReference type="InterPro" id="IPR016039">
    <property type="entry name" value="Thiolase-like"/>
</dbReference>
<dbReference type="GO" id="GO:0016491">
    <property type="term" value="F:oxidoreductase activity"/>
    <property type="evidence" value="ECO:0007669"/>
    <property type="project" value="UniProtKB-KW"/>
</dbReference>
<evidence type="ECO:0000256" key="12">
    <source>
        <dbReference type="ARBA" id="ARBA00051971"/>
    </source>
</evidence>
<comment type="function">
    <text evidence="15">Part of the PpsABCDE complex involved in the biosynthesis of the lipid core common to phthiocerols and phenolphthiocerols by successive additions of malonyl-CoA or methylmalonyl-CoA extender units. PpsA can accept as substrate the activated forms of either icosanoyl (C20), docosanoyl (C22) or lignoceroyl (C24) groups from FadD26, or a (4-hydroxyphenyl)-C17 or (4-hydroxyphenyl)-C19 fatty acyl from FadD29. PpsA initiates the biosynthesis and extends its substrate using a malonyl-CoA extender unit. The PpsB and PpsC proteins add the second and third malonyl-CoA extender units. PpsD adds an (R)-methylmalonyl unit and PpsE adds a second (R)-methylmalonyl unit. The incorporation of the methylmalonyl units results in formation of two branched methyl groups in the elongated product.</text>
</comment>
<evidence type="ECO:0000256" key="8">
    <source>
        <dbReference type="ARBA" id="ARBA00023002"/>
    </source>
</evidence>
<evidence type="ECO:0000256" key="7">
    <source>
        <dbReference type="ARBA" id="ARBA00022857"/>
    </source>
</evidence>
<dbReference type="InterPro" id="IPR009081">
    <property type="entry name" value="PP-bd_ACP"/>
</dbReference>
<evidence type="ECO:0000259" key="22">
    <source>
        <dbReference type="PROSITE" id="PS50075"/>
    </source>
</evidence>
<dbReference type="SUPFAM" id="SSF51735">
    <property type="entry name" value="NAD(P)-binding Rossmann-fold domains"/>
    <property type="match status" value="2"/>
</dbReference>
<dbReference type="InterPro" id="IPR014043">
    <property type="entry name" value="Acyl_transferase_dom"/>
</dbReference>
<dbReference type="Gene3D" id="3.40.366.10">
    <property type="entry name" value="Malonyl-Coenzyme A Acyl Carrier Protein, domain 2"/>
    <property type="match status" value="1"/>
</dbReference>
<dbReference type="GO" id="GO:0006633">
    <property type="term" value="P:fatty acid biosynthetic process"/>
    <property type="evidence" value="ECO:0007669"/>
    <property type="project" value="InterPro"/>
</dbReference>
<evidence type="ECO:0000256" key="11">
    <source>
        <dbReference type="ARBA" id="ARBA00050973"/>
    </source>
</evidence>
<dbReference type="PANTHER" id="PTHR43775:SF51">
    <property type="entry name" value="INACTIVE PHENOLPHTHIOCEROL SYNTHESIS POLYKETIDE SYNTHASE TYPE I PKS1-RELATED"/>
    <property type="match status" value="1"/>
</dbReference>
<dbReference type="InterPro" id="IPR016036">
    <property type="entry name" value="Malonyl_transacylase_ACP-bd"/>
</dbReference>
<dbReference type="SUPFAM" id="SSF53901">
    <property type="entry name" value="Thiolase-like"/>
    <property type="match status" value="1"/>
</dbReference>
<dbReference type="PROSITE" id="PS00606">
    <property type="entry name" value="KS3_1"/>
    <property type="match status" value="1"/>
</dbReference>
<evidence type="ECO:0000256" key="14">
    <source>
        <dbReference type="ARBA" id="ARBA00052745"/>
    </source>
</evidence>
<dbReference type="EC" id="2.3.1.292" evidence="16"/>
<dbReference type="SMART" id="SM00822">
    <property type="entry name" value="PKS_KR"/>
    <property type="match status" value="1"/>
</dbReference>
<keyword evidence="10" id="KW-0511">Multifunctional enzyme</keyword>
<comment type="catalytic activity">
    <reaction evidence="14">
        <text>icosanoyl-[(phenol)carboxyphthiodiolenone synthase] + 2 (S)-methylmalonyl-CoA + 3 malonyl-CoA + 5 NADPH + 10 H(+) = C32-carboxyphthiodiolenone-[(phenol)carboxyphthiodiolenone synthase] + 5 CO2 + 5 NADP(+) + 5 CoA + 2 H2O</text>
        <dbReference type="Rhea" id="RHEA:57748"/>
        <dbReference type="Rhea" id="RHEA-COMP:14985"/>
        <dbReference type="Rhea" id="RHEA-COMP:14986"/>
        <dbReference type="ChEBI" id="CHEBI:15377"/>
        <dbReference type="ChEBI" id="CHEBI:15378"/>
        <dbReference type="ChEBI" id="CHEBI:16526"/>
        <dbReference type="ChEBI" id="CHEBI:57287"/>
        <dbReference type="ChEBI" id="CHEBI:57327"/>
        <dbReference type="ChEBI" id="CHEBI:57384"/>
        <dbReference type="ChEBI" id="CHEBI:57783"/>
        <dbReference type="ChEBI" id="CHEBI:58349"/>
        <dbReference type="ChEBI" id="CHEBI:87848"/>
        <dbReference type="ChEBI" id="CHEBI:142236"/>
        <dbReference type="EC" id="2.3.1.292"/>
    </reaction>
</comment>
<dbReference type="InterPro" id="IPR001227">
    <property type="entry name" value="Ac_transferase_dom_sf"/>
</dbReference>
<dbReference type="PROSITE" id="PS00012">
    <property type="entry name" value="PHOSPHOPANTETHEINE"/>
    <property type="match status" value="1"/>
</dbReference>
<dbReference type="InterPro" id="IPR020806">
    <property type="entry name" value="PKS_PP-bd"/>
</dbReference>
<keyword evidence="6" id="KW-0276">Fatty acid metabolism</keyword>
<evidence type="ECO:0000256" key="4">
    <source>
        <dbReference type="ARBA" id="ARBA00022553"/>
    </source>
</evidence>
<dbReference type="InterPro" id="IPR014031">
    <property type="entry name" value="Ketoacyl_synth_C"/>
</dbReference>
<keyword evidence="9" id="KW-0443">Lipid metabolism</keyword>
<dbReference type="InterPro" id="IPR050091">
    <property type="entry name" value="PKS_NRPS_Biosynth_Enz"/>
</dbReference>
<dbReference type="SMART" id="SM00825">
    <property type="entry name" value="PKS_KS"/>
    <property type="match status" value="1"/>
</dbReference>
<evidence type="ECO:0000256" key="9">
    <source>
        <dbReference type="ARBA" id="ARBA00023098"/>
    </source>
</evidence>
<dbReference type="EMBL" id="KP761740">
    <property type="protein sequence ID" value="ALT22086.1"/>
    <property type="molecule type" value="Genomic_DNA"/>
</dbReference>
<evidence type="ECO:0000256" key="19">
    <source>
        <dbReference type="ARBA" id="ARBA00078169"/>
    </source>
</evidence>
<comment type="catalytic activity">
    <reaction evidence="12">
        <text>19-(4-hydroxyphenyl)nonadecanoyl-[(phenol)carboxyphthiodiolenone synthase] + 2 (S)-methylmalonyl-CoA + 3 malonyl-CoA + 5 NADPH + 10 H(+) = C37-(phenol)carboxyphthiodiolenone-[(phenol)carboxyphthiodiolenone synthase] + 5 CO2 + 5 NADP(+) + 5 CoA + 2 H2O</text>
        <dbReference type="Rhea" id="RHEA:57760"/>
        <dbReference type="Rhea" id="RHEA-COMP:14273"/>
        <dbReference type="Rhea" id="RHEA-COMP:14990"/>
        <dbReference type="ChEBI" id="CHEBI:15377"/>
        <dbReference type="ChEBI" id="CHEBI:15378"/>
        <dbReference type="ChEBI" id="CHEBI:16526"/>
        <dbReference type="ChEBI" id="CHEBI:57287"/>
        <dbReference type="ChEBI" id="CHEBI:57327"/>
        <dbReference type="ChEBI" id="CHEBI:57384"/>
        <dbReference type="ChEBI" id="CHEBI:57783"/>
        <dbReference type="ChEBI" id="CHEBI:58349"/>
        <dbReference type="ChEBI" id="CHEBI:133301"/>
        <dbReference type="ChEBI" id="CHEBI:142260"/>
        <dbReference type="EC" id="2.3.1.292"/>
    </reaction>
</comment>
<dbReference type="InterPro" id="IPR013968">
    <property type="entry name" value="PKS_KR"/>
</dbReference>
<keyword evidence="8" id="KW-0560">Oxidoreductase</keyword>
<dbReference type="InterPro" id="IPR014030">
    <property type="entry name" value="Ketoacyl_synth_N"/>
</dbReference>
<dbReference type="InterPro" id="IPR016035">
    <property type="entry name" value="Acyl_Trfase/lysoPLipase"/>
</dbReference>
<dbReference type="Gene3D" id="3.40.47.10">
    <property type="match status" value="1"/>
</dbReference>
<sequence>MPLQNPDYLINDSDIAIISLAGRFPGGKDIDAFWENLKNGVESISYFTDDELLAEGINPKLLKSDNYVKSSGVLENIDLFDAEFFDFSPREAEILDPQQRLFLECAWEAIEKAGYNPEIYPGLIGIYAGIGINSYLLNNLIYHRELLESIGEYQVILDSDKDFLPTRVAYKLNLKGPAVNIQTACSTSLVAVHLACQSLLSGECDMALAGGVTLRVPHKNGYLYQEGMILSPDGHCRTFDADAKGTVGSNGLGIVLLKRLADAIAENDQIHAIIKGSAINNDGSVKVGYTAPSITGQAAVITDALAIADIEPETITYIEAHGTATELGDPIEITALNKVFKSKTSARNFCAIGSLKSNIGHTDTAAGVGGLIKTTLALKHQLIPPSLHFKNPNPKIDFDNSPFYVNTQLTPWETINNTPLRAGVSSFGIGGTNAHAILEQAPELAPIETSKIAHILLISAKNEPALNQATENLAAHLQKHSHENLADIAHTLSCGRKAFNHRRMLVCENINQAVEILSNNYSSSLITNNIEVQERPVIFMFSGQGSQYINMGKELYETETVFQETIDLCCEILQPYLKLDLREIIYPQPENIKQAEEKLTQTAISQPAIFTIEYALTQLWKSWGISPKAMIGHSIGEYVAACIAGVFSLEDALYLVANRGKMMQELPPGAMLSVPLSPQEIKPFLTSEIDIAVINEPSRCVVSGTITAIEKLEELLTSKNIESRRLHTSHAFHSQMMAGILKQFTEIFTKDKKVSLNSPQIPYISNLTGTWITQQQATNPEYWAQHLRQTVRFSQGLETLFNESQFTESIFLEIGPGRVLTSFAKKHPQKSPSQLIFTSLPHPQENHSDSAFLLNTLGNLWLTGIEIDWSQVYFPDEHYKVTLPTYPFQRQSYWISAPENRHLPATNSEILTNNLTKKSHITDWFYVPSWQRLPLLPSQKTVNQILLFIDDVGIGEELAKQYPHAITVKIGESFTQESTGKYTINPENSEDYVSLIKELQGLNFIPEKVVHLWNLTSEKPNQELDEELDIDIIQKSQSRGFYSLLFYVKACSQQVFIHECEITVITNHIQDVTGDENLHPEKSTILGTIPTIPQEYPYFTCRAVDVVISNNKTQIINQLVTEINTKTADKNIAYRGKNRWVQTFEKFPIPLHSENTNLRENGVYLITGGLSYVGFSLAKHLAKTVQAKLILTGRSQLPARKDWSKHLKNHAEEDSISQQIMKVQELEELGAEVMVISADVANFEQMKTAINKAEKKFGKINGVIHAAGAGAIWGQSINVIENITKTECENQFTAKVYGTLVLAKILKNKELDFCMLTSSLSAILGGLGFIAYAAVNTFMDVFVQAYNKNHDYPWISIDWDGWQSNKQVTINNQTFGEEISDLEITSEEGVTAFTHLLLAKECSQIVVSTVDLEPRINLWVKRGLAKNQDSNNQKKSAKSTHKSTNYVAPRNDTEAKIASIFELLLGVNDVSIHDSFLEIGGDSLTGTQLLSKLKQTFAVNLPINTIFESPTIAELAKVVDSTQEIVQDDMDKISNMLDMLDELSEEEINALA</sequence>
<dbReference type="Pfam" id="PF00109">
    <property type="entry name" value="ketoacyl-synt"/>
    <property type="match status" value="1"/>
</dbReference>
<dbReference type="Pfam" id="PF08659">
    <property type="entry name" value="KR"/>
    <property type="match status" value="1"/>
</dbReference>
<name>A0A0U3BZW5_9NOST</name>
<dbReference type="SMART" id="SM00823">
    <property type="entry name" value="PKS_PP"/>
    <property type="match status" value="1"/>
</dbReference>
<feature type="domain" description="Carrier" evidence="22">
    <location>
        <begin position="1448"/>
        <end position="1523"/>
    </location>
</feature>
<dbReference type="GO" id="GO:0004312">
    <property type="term" value="F:fatty acid synthase activity"/>
    <property type="evidence" value="ECO:0007669"/>
    <property type="project" value="TreeGrafter"/>
</dbReference>
<comment type="cofactor">
    <cofactor evidence="1">
        <name>NADP(+)</name>
        <dbReference type="ChEBI" id="CHEBI:58349"/>
    </cofactor>
</comment>
<protein>
    <recommendedName>
        <fullName evidence="17">Phenolphthiocerol/phthiocerol polyketide synthase subunit E</fullName>
        <ecNumber evidence="16">2.3.1.292</ecNumber>
    </recommendedName>
    <alternativeName>
        <fullName evidence="19">(Phenol)carboxyphthiodiolenone synthase subunit E</fullName>
    </alternativeName>
    <alternativeName>
        <fullName evidence="20">Beta-ketoacyl-acyl-carrier-protein synthase I</fullName>
    </alternativeName>
    <alternativeName>
        <fullName evidence="18">Phthiocerol synthesis polyketide synthase type I PpsE</fullName>
    </alternativeName>
</protein>
<dbReference type="Gene3D" id="3.30.70.250">
    <property type="entry name" value="Malonyl-CoA ACP transacylase, ACP-binding"/>
    <property type="match status" value="1"/>
</dbReference>
<dbReference type="InterPro" id="IPR020841">
    <property type="entry name" value="PKS_Beta-ketoAc_synthase_dom"/>
</dbReference>
<evidence type="ECO:0000256" key="3">
    <source>
        <dbReference type="ARBA" id="ARBA00022450"/>
    </source>
</evidence>
<comment type="catalytic activity">
    <reaction evidence="11">
        <text>17-(4-hydroxyphenyl)heptadecanoyl-[(phenol)carboxyphthiodiolenone synthase] + 2 (S)-methylmalonyl-CoA + 3 malonyl-CoA + 5 NADPH + 10 H(+) = C35-(phenol)carboxyphthiodiolenone-[(phenol)carboxyphthiodiolenone synthase] + 5 CO2 + 5 NADP(+) + 5 CoA + 2 H2O</text>
        <dbReference type="Rhea" id="RHEA:57756"/>
        <dbReference type="Rhea" id="RHEA-COMP:14272"/>
        <dbReference type="Rhea" id="RHEA-COMP:14989"/>
        <dbReference type="ChEBI" id="CHEBI:15377"/>
        <dbReference type="ChEBI" id="CHEBI:15378"/>
        <dbReference type="ChEBI" id="CHEBI:16526"/>
        <dbReference type="ChEBI" id="CHEBI:57287"/>
        <dbReference type="ChEBI" id="CHEBI:57327"/>
        <dbReference type="ChEBI" id="CHEBI:57384"/>
        <dbReference type="ChEBI" id="CHEBI:57783"/>
        <dbReference type="ChEBI" id="CHEBI:58349"/>
        <dbReference type="ChEBI" id="CHEBI:133300"/>
        <dbReference type="ChEBI" id="CHEBI:142259"/>
        <dbReference type="EC" id="2.3.1.292"/>
    </reaction>
</comment>
<evidence type="ECO:0000313" key="24">
    <source>
        <dbReference type="EMBL" id="ALT22086.1"/>
    </source>
</evidence>
<keyword evidence="4" id="KW-0597">Phosphoprotein</keyword>
<dbReference type="InterPro" id="IPR036736">
    <property type="entry name" value="ACP-like_sf"/>
</dbReference>
<feature type="domain" description="Ketosynthase family 3 (KS3)" evidence="23">
    <location>
        <begin position="12"/>
        <end position="440"/>
    </location>
</feature>
<comment type="catalytic activity">
    <reaction evidence="13">
        <text>docosanoyl-[(phenol)carboxyphthiodiolenone synthase] + 2 (S)-methylmalonyl-CoA + 3 malonyl-CoA + 5 NADPH + 10 H(+) = C34-carboxyphthiodiolenone-[(phenol)carboxyphthiodiolenone synthase] + 5 CO2 + 5 NADP(+) + 5 CoA + 2 H2O</text>
        <dbReference type="Rhea" id="RHEA:57752"/>
        <dbReference type="Rhea" id="RHEA-COMP:14987"/>
        <dbReference type="Rhea" id="RHEA-COMP:14988"/>
        <dbReference type="ChEBI" id="CHEBI:15377"/>
        <dbReference type="ChEBI" id="CHEBI:15378"/>
        <dbReference type="ChEBI" id="CHEBI:16526"/>
        <dbReference type="ChEBI" id="CHEBI:57287"/>
        <dbReference type="ChEBI" id="CHEBI:57327"/>
        <dbReference type="ChEBI" id="CHEBI:57384"/>
        <dbReference type="ChEBI" id="CHEBI:57783"/>
        <dbReference type="ChEBI" id="CHEBI:58349"/>
        <dbReference type="ChEBI" id="CHEBI:142237"/>
        <dbReference type="ChEBI" id="CHEBI:142238"/>
        <dbReference type="EC" id="2.3.1.292"/>
    </reaction>
</comment>
<reference evidence="24" key="1">
    <citation type="journal article" date="2015" name="Proc. Natl. Acad. Sci. U.S.A.">
        <title>Antifungal activity improved by coproduction of cyclodextrins and anabaenolysins in Cyanobacteria.</title>
        <authorList>
            <person name="Shishido T.K."/>
            <person name="Jokela J."/>
            <person name="Kolehmainen C.T."/>
            <person name="Fewer D.P."/>
            <person name="Wahlsten M."/>
            <person name="Wang H."/>
            <person name="Rouhiainen L."/>
            <person name="Rizzi E."/>
            <person name="De Bellis G."/>
            <person name="Permi P."/>
            <person name="Sivonen K."/>
        </authorList>
    </citation>
    <scope>NUCLEOTIDE SEQUENCE</scope>
    <source>
        <strain evidence="24">XPORK15F</strain>
    </source>
</reference>
<dbReference type="FunFam" id="3.40.47.10:FF:000042">
    <property type="entry name" value="Polyketide synthase Pks13"/>
    <property type="match status" value="1"/>
</dbReference>
<dbReference type="Gene3D" id="1.10.1200.10">
    <property type="entry name" value="ACP-like"/>
    <property type="match status" value="1"/>
</dbReference>
<dbReference type="SUPFAM" id="SSF55048">
    <property type="entry name" value="Probable ACP-binding domain of malonyl-CoA ACP transacylase"/>
    <property type="match status" value="1"/>
</dbReference>
<dbReference type="PROSITE" id="PS50075">
    <property type="entry name" value="CARRIER"/>
    <property type="match status" value="1"/>
</dbReference>
<dbReference type="CDD" id="cd08953">
    <property type="entry name" value="KR_2_SDR_x"/>
    <property type="match status" value="1"/>
</dbReference>
<evidence type="ECO:0000256" key="17">
    <source>
        <dbReference type="ARBA" id="ARBA00073623"/>
    </source>
</evidence>
<keyword evidence="7" id="KW-0521">NADP</keyword>
<evidence type="ECO:0000256" key="18">
    <source>
        <dbReference type="ARBA" id="ARBA00075053"/>
    </source>
</evidence>
<dbReference type="Gene3D" id="3.30.70.3290">
    <property type="match status" value="1"/>
</dbReference>
<keyword evidence="5" id="KW-0808">Transferase</keyword>
<proteinExistence type="predicted"/>
<evidence type="ECO:0000256" key="21">
    <source>
        <dbReference type="SAM" id="MobiDB-lite"/>
    </source>
</evidence>
<dbReference type="Pfam" id="PF22621">
    <property type="entry name" value="CurL-like_PKS_C"/>
    <property type="match status" value="1"/>
</dbReference>
<evidence type="ECO:0000256" key="20">
    <source>
        <dbReference type="ARBA" id="ARBA00084020"/>
    </source>
</evidence>
<dbReference type="SMART" id="SM01294">
    <property type="entry name" value="PKS_PP_betabranch"/>
    <property type="match status" value="1"/>
</dbReference>
<dbReference type="CDD" id="cd00833">
    <property type="entry name" value="PKS"/>
    <property type="match status" value="1"/>
</dbReference>
<dbReference type="InterPro" id="IPR006162">
    <property type="entry name" value="Ppantetheine_attach_site"/>
</dbReference>
<dbReference type="SUPFAM" id="SSF52151">
    <property type="entry name" value="FabD/lysophospholipase-like"/>
    <property type="match status" value="1"/>
</dbReference>
<dbReference type="Pfam" id="PF02801">
    <property type="entry name" value="Ketoacyl-synt_C"/>
    <property type="match status" value="1"/>
</dbReference>
<evidence type="ECO:0000256" key="5">
    <source>
        <dbReference type="ARBA" id="ARBA00022679"/>
    </source>
</evidence>
<dbReference type="Gene3D" id="3.40.50.720">
    <property type="entry name" value="NAD(P)-binding Rossmann-like Domain"/>
    <property type="match status" value="1"/>
</dbReference>
<dbReference type="InterPro" id="IPR018201">
    <property type="entry name" value="Ketoacyl_synth_AS"/>
</dbReference>
<evidence type="ECO:0000256" key="15">
    <source>
        <dbReference type="ARBA" id="ARBA00058455"/>
    </source>
</evidence>
<accession>A0A0U3BZW5</accession>
<evidence type="ECO:0000256" key="6">
    <source>
        <dbReference type="ARBA" id="ARBA00022832"/>
    </source>
</evidence>
<dbReference type="Pfam" id="PF00550">
    <property type="entry name" value="PP-binding"/>
    <property type="match status" value="1"/>
</dbReference>
<evidence type="ECO:0000256" key="2">
    <source>
        <dbReference type="ARBA" id="ARBA00001957"/>
    </source>
</evidence>
<evidence type="ECO:0000256" key="13">
    <source>
        <dbReference type="ARBA" id="ARBA00052119"/>
    </source>
</evidence>
<evidence type="ECO:0000259" key="23">
    <source>
        <dbReference type="PROSITE" id="PS52004"/>
    </source>
</evidence>
<gene>
    <name evidence="24" type="primary">ablB</name>
</gene>
<dbReference type="SMART" id="SM00827">
    <property type="entry name" value="PKS_AT"/>
    <property type="match status" value="1"/>
</dbReference>
<comment type="cofactor">
    <cofactor evidence="2">
        <name>pantetheine 4'-phosphate</name>
        <dbReference type="ChEBI" id="CHEBI:47942"/>
    </cofactor>
</comment>
<dbReference type="GO" id="GO:0031177">
    <property type="term" value="F:phosphopantetheine binding"/>
    <property type="evidence" value="ECO:0007669"/>
    <property type="project" value="InterPro"/>
</dbReference>
<dbReference type="GO" id="GO:0004315">
    <property type="term" value="F:3-oxoacyl-[acyl-carrier-protein] synthase activity"/>
    <property type="evidence" value="ECO:0007669"/>
    <property type="project" value="InterPro"/>
</dbReference>
<dbReference type="FunFam" id="1.10.1200.10:FF:000005">
    <property type="entry name" value="Nonribosomal peptide synthetase 1"/>
    <property type="match status" value="1"/>
</dbReference>
<dbReference type="SUPFAM" id="SSF47336">
    <property type="entry name" value="ACP-like"/>
    <property type="match status" value="1"/>
</dbReference>
<dbReference type="PANTHER" id="PTHR43775">
    <property type="entry name" value="FATTY ACID SYNTHASE"/>
    <property type="match status" value="1"/>
</dbReference>
<evidence type="ECO:0000256" key="10">
    <source>
        <dbReference type="ARBA" id="ARBA00023268"/>
    </source>
</evidence>
<dbReference type="Pfam" id="PF21394">
    <property type="entry name" value="Beta-ketacyl_N"/>
    <property type="match status" value="1"/>
</dbReference>
<dbReference type="PROSITE" id="PS52004">
    <property type="entry name" value="KS3_2"/>
    <property type="match status" value="1"/>
</dbReference>
<dbReference type="InterPro" id="IPR036291">
    <property type="entry name" value="NAD(P)-bd_dom_sf"/>
</dbReference>
<dbReference type="GO" id="GO:0034081">
    <property type="term" value="C:polyketide synthase complex"/>
    <property type="evidence" value="ECO:0007669"/>
    <property type="project" value="UniProtKB-ARBA"/>
</dbReference>
<dbReference type="InterPro" id="IPR057326">
    <property type="entry name" value="KR_dom"/>
</dbReference>
<feature type="region of interest" description="Disordered" evidence="21">
    <location>
        <begin position="1429"/>
        <end position="1448"/>
    </location>
</feature>
<evidence type="ECO:0000256" key="1">
    <source>
        <dbReference type="ARBA" id="ARBA00001937"/>
    </source>
</evidence>
<evidence type="ECO:0000256" key="16">
    <source>
        <dbReference type="ARBA" id="ARBA00066974"/>
    </source>
</evidence>
<dbReference type="Pfam" id="PF00698">
    <property type="entry name" value="Acyl_transf_1"/>
    <property type="match status" value="1"/>
</dbReference>
<keyword evidence="3" id="KW-0596">Phosphopantetheine</keyword>
<organism evidence="24">
    <name type="scientific">Anabaena sp. XPORK15F</name>
    <dbReference type="NCBI Taxonomy" id="462641"/>
    <lineage>
        <taxon>Bacteria</taxon>
        <taxon>Bacillati</taxon>
        <taxon>Cyanobacteriota</taxon>
        <taxon>Cyanophyceae</taxon>
        <taxon>Nostocales</taxon>
        <taxon>Nostocaceae</taxon>
        <taxon>Anabaena</taxon>
    </lineage>
</organism>